<evidence type="ECO:0000256" key="2">
    <source>
        <dbReference type="ARBA" id="ARBA00022692"/>
    </source>
</evidence>
<evidence type="ECO:0000313" key="9">
    <source>
        <dbReference type="EMBL" id="CAB5007888.1"/>
    </source>
</evidence>
<evidence type="ECO:0000256" key="6">
    <source>
        <dbReference type="SAM" id="Phobius"/>
    </source>
</evidence>
<keyword evidence="3 6" id="KW-1133">Transmembrane helix</keyword>
<keyword evidence="2 6" id="KW-0812">Transmembrane</keyword>
<reference evidence="9" key="1">
    <citation type="submission" date="2020-05" db="EMBL/GenBank/DDBJ databases">
        <authorList>
            <person name="Chiriac C."/>
            <person name="Salcher M."/>
            <person name="Ghai R."/>
            <person name="Kavagutti S V."/>
        </authorList>
    </citation>
    <scope>NUCLEOTIDE SEQUENCE</scope>
</reference>
<evidence type="ECO:0000313" key="8">
    <source>
        <dbReference type="EMBL" id="CAB4873298.1"/>
    </source>
</evidence>
<evidence type="ECO:0000256" key="1">
    <source>
        <dbReference type="ARBA" id="ARBA00022475"/>
    </source>
</evidence>
<proteinExistence type="inferred from homology"/>
<organism evidence="9">
    <name type="scientific">freshwater metagenome</name>
    <dbReference type="NCBI Taxonomy" id="449393"/>
    <lineage>
        <taxon>unclassified sequences</taxon>
        <taxon>metagenomes</taxon>
        <taxon>ecological metagenomes</taxon>
    </lineage>
</organism>
<feature type="transmembrane region" description="Helical" evidence="6">
    <location>
        <begin position="74"/>
        <end position="93"/>
    </location>
</feature>
<name>A0A6J7PRK4_9ZZZZ</name>
<keyword evidence="1" id="KW-1003">Cell membrane</keyword>
<dbReference type="EMBL" id="CAFABE010000022">
    <property type="protein sequence ID" value="CAB4824670.1"/>
    <property type="molecule type" value="Genomic_DNA"/>
</dbReference>
<sequence length="97" mass="10103">MAAGSGPGKASKRGRSATGRAASSKERVTSGRYTAPTPQSAKVSPPWWGPVFLILLVIGVLVILLNYLSVFGTPSGWALLIGLVIIGAGFAMATRYR</sequence>
<evidence type="ECO:0000256" key="4">
    <source>
        <dbReference type="ARBA" id="ARBA00023136"/>
    </source>
</evidence>
<keyword evidence="4 6" id="KW-0472">Membrane</keyword>
<dbReference type="AlphaFoldDB" id="A0A6J7PRK4"/>
<evidence type="ECO:0000256" key="3">
    <source>
        <dbReference type="ARBA" id="ARBA00022989"/>
    </source>
</evidence>
<feature type="transmembrane region" description="Helical" evidence="6">
    <location>
        <begin position="47"/>
        <end position="68"/>
    </location>
</feature>
<gene>
    <name evidence="7" type="ORF">UFOPK3164_00664</name>
    <name evidence="8" type="ORF">UFOPK3427_00950</name>
    <name evidence="9" type="ORF">UFOPK4112_00135</name>
</gene>
<feature type="region of interest" description="Disordered" evidence="5">
    <location>
        <begin position="1"/>
        <end position="43"/>
    </location>
</feature>
<dbReference type="EMBL" id="CAFBLT010000001">
    <property type="protein sequence ID" value="CAB4873298.1"/>
    <property type="molecule type" value="Genomic_DNA"/>
</dbReference>
<evidence type="ECO:0000313" key="7">
    <source>
        <dbReference type="EMBL" id="CAB4824670.1"/>
    </source>
</evidence>
<protein>
    <submittedName>
        <fullName evidence="9">Unannotated protein</fullName>
    </submittedName>
</protein>
<dbReference type="HAMAP" id="MF_00631">
    <property type="entry name" value="CrgA"/>
    <property type="match status" value="1"/>
</dbReference>
<dbReference type="EMBL" id="CAFBPM010000001">
    <property type="protein sequence ID" value="CAB5007888.1"/>
    <property type="molecule type" value="Genomic_DNA"/>
</dbReference>
<accession>A0A6J7PRK4</accession>
<dbReference type="Pfam" id="PF06781">
    <property type="entry name" value="CrgA"/>
    <property type="match status" value="1"/>
</dbReference>
<evidence type="ECO:0000256" key="5">
    <source>
        <dbReference type="SAM" id="MobiDB-lite"/>
    </source>
</evidence>
<dbReference type="InterPro" id="IPR009619">
    <property type="entry name" value="CrgA"/>
</dbReference>